<dbReference type="Proteomes" id="UP000291022">
    <property type="component" value="Unassembled WGS sequence"/>
</dbReference>
<evidence type="ECO:0000256" key="2">
    <source>
        <dbReference type="ARBA" id="ARBA00023157"/>
    </source>
</evidence>
<reference evidence="5" key="3">
    <citation type="submission" date="2025-09" db="UniProtKB">
        <authorList>
            <consortium name="Ensembl"/>
        </authorList>
    </citation>
    <scope>IDENTIFICATION</scope>
</reference>
<evidence type="ECO:0000313" key="6">
    <source>
        <dbReference type="Proteomes" id="UP000291022"/>
    </source>
</evidence>
<dbReference type="SMART" id="SM00409">
    <property type="entry name" value="IG"/>
    <property type="match status" value="1"/>
</dbReference>
<dbReference type="PANTHER" id="PTHR16423">
    <property type="entry name" value="TREM-LIKE TRANSCRIPT PROTEIN"/>
    <property type="match status" value="1"/>
</dbReference>
<dbReference type="GeneTree" id="ENSGT00940000153835"/>
<dbReference type="InterPro" id="IPR003599">
    <property type="entry name" value="Ig_sub"/>
</dbReference>
<dbReference type="InterPro" id="IPR013106">
    <property type="entry name" value="Ig_V-set"/>
</dbReference>
<dbReference type="STRING" id="9643.ENSUAMP00000019272"/>
<dbReference type="SUPFAM" id="SSF48726">
    <property type="entry name" value="Immunoglobulin"/>
    <property type="match status" value="1"/>
</dbReference>
<dbReference type="PROSITE" id="PS50835">
    <property type="entry name" value="IG_LIKE"/>
    <property type="match status" value="1"/>
</dbReference>
<dbReference type="OMA" id="WCKKIEN"/>
<name>A0A452RJP2_URSAM</name>
<evidence type="ECO:0000256" key="3">
    <source>
        <dbReference type="ARBA" id="ARBA00023319"/>
    </source>
</evidence>
<evidence type="ECO:0000259" key="4">
    <source>
        <dbReference type="PROSITE" id="PS50835"/>
    </source>
</evidence>
<keyword evidence="2" id="KW-1015">Disulfide bond</keyword>
<dbReference type="Pfam" id="PF07686">
    <property type="entry name" value="V-set"/>
    <property type="match status" value="1"/>
</dbReference>
<dbReference type="GO" id="GO:0009986">
    <property type="term" value="C:cell surface"/>
    <property type="evidence" value="ECO:0007669"/>
    <property type="project" value="TreeGrafter"/>
</dbReference>
<keyword evidence="3" id="KW-0393">Immunoglobulin domain</keyword>
<evidence type="ECO:0000313" key="5">
    <source>
        <dbReference type="Ensembl" id="ENSUAMP00000019272.1"/>
    </source>
</evidence>
<dbReference type="GO" id="GO:0038023">
    <property type="term" value="F:signaling receptor activity"/>
    <property type="evidence" value="ECO:0007669"/>
    <property type="project" value="TreeGrafter"/>
</dbReference>
<keyword evidence="6" id="KW-1185">Reference proteome</keyword>
<feature type="domain" description="Ig-like" evidence="4">
    <location>
        <begin position="29"/>
        <end position="116"/>
    </location>
</feature>
<dbReference type="InterPro" id="IPR007110">
    <property type="entry name" value="Ig-like_dom"/>
</dbReference>
<dbReference type="AlphaFoldDB" id="A0A452RJP2"/>
<dbReference type="PANTHER" id="PTHR16423:SF7">
    <property type="entry name" value="NATURAL CYTOTOXICITY TRIGGERING RECEPTOR 2"/>
    <property type="match status" value="1"/>
</dbReference>
<reference evidence="5" key="2">
    <citation type="submission" date="2025-08" db="UniProtKB">
        <authorList>
            <consortium name="Ensembl"/>
        </authorList>
    </citation>
    <scope>IDENTIFICATION</scope>
</reference>
<dbReference type="Gene3D" id="2.60.40.10">
    <property type="entry name" value="Immunoglobulins"/>
    <property type="match status" value="1"/>
</dbReference>
<evidence type="ECO:0000256" key="1">
    <source>
        <dbReference type="ARBA" id="ARBA00022729"/>
    </source>
</evidence>
<dbReference type="InterPro" id="IPR013783">
    <property type="entry name" value="Ig-like_fold"/>
</dbReference>
<keyword evidence="1" id="KW-0732">Signal</keyword>
<dbReference type="FunFam" id="2.60.40.10:FF:000370">
    <property type="entry name" value="CMRF35-like molecule 1"/>
    <property type="match status" value="1"/>
</dbReference>
<reference evidence="6" key="1">
    <citation type="submission" date="2016-06" db="EMBL/GenBank/DDBJ databases">
        <title>De novo assembly and RNA-Seq shows season-dependent expression and editing in black bear kidneys.</title>
        <authorList>
            <person name="Korstanje R."/>
            <person name="Srivastava A."/>
            <person name="Sarsani V.K."/>
            <person name="Sheehan S.M."/>
            <person name="Seger R.L."/>
            <person name="Barter M.E."/>
            <person name="Lindqvist C."/>
            <person name="Brody L.C."/>
            <person name="Mullikin J.C."/>
        </authorList>
    </citation>
    <scope>NUCLEOTIDE SEQUENCE [LARGE SCALE GENOMIC DNA]</scope>
</reference>
<proteinExistence type="predicted"/>
<dbReference type="Ensembl" id="ENSUAMT00000021553.1">
    <property type="protein sequence ID" value="ENSUAMP00000019272.1"/>
    <property type="gene ID" value="ENSUAMG00000015227.1"/>
</dbReference>
<dbReference type="InterPro" id="IPR036179">
    <property type="entry name" value="Ig-like_dom_sf"/>
</dbReference>
<dbReference type="CDD" id="cd05716">
    <property type="entry name" value="IgV_pIgR_like"/>
    <property type="match status" value="1"/>
</dbReference>
<protein>
    <recommendedName>
        <fullName evidence="4">Ig-like domain-containing protein</fullName>
    </recommendedName>
</protein>
<dbReference type="InterPro" id="IPR052314">
    <property type="entry name" value="Immune_rcpt_domain"/>
</dbReference>
<organism evidence="5 6">
    <name type="scientific">Ursus americanus</name>
    <name type="common">American black bear</name>
    <name type="synonym">Euarctos americanus</name>
    <dbReference type="NCBI Taxonomy" id="9643"/>
    <lineage>
        <taxon>Eukaryota</taxon>
        <taxon>Metazoa</taxon>
        <taxon>Chordata</taxon>
        <taxon>Craniata</taxon>
        <taxon>Vertebrata</taxon>
        <taxon>Euteleostomi</taxon>
        <taxon>Mammalia</taxon>
        <taxon>Eutheria</taxon>
        <taxon>Laurasiatheria</taxon>
        <taxon>Carnivora</taxon>
        <taxon>Caniformia</taxon>
        <taxon>Ursidae</taxon>
        <taxon>Ursus</taxon>
    </lineage>
</organism>
<sequence length="198" mass="21468">RGSGEPHSCPCCCCSWALLEAHHLHRVAGQTLSVSCQYPPKGWPYERKGWCKELSAFKCTRLVTTSSPGRLVQASRFSIWDNPSAGLFTVTMTGLKEEDSGHYWCRIYHASSNSVSKSIRFYLAVSPASGLCPHVLCIGLGLSPGKSLAMGCPSIRHPLLHASSAPAPLFSSAWGRLSPSWALGEDTGGPQFWSQCWG</sequence>
<accession>A0A452RJP2</accession>